<feature type="transmembrane region" description="Helical" evidence="1">
    <location>
        <begin position="116"/>
        <end position="133"/>
    </location>
</feature>
<feature type="transmembrane region" description="Helical" evidence="1">
    <location>
        <begin position="289"/>
        <end position="312"/>
    </location>
</feature>
<reference evidence="2" key="2">
    <citation type="journal article" date="2021" name="PeerJ">
        <title>Extensive microbial diversity within the chicken gut microbiome revealed by metagenomics and culture.</title>
        <authorList>
            <person name="Gilroy R."/>
            <person name="Ravi A."/>
            <person name="Getino M."/>
            <person name="Pursley I."/>
            <person name="Horton D.L."/>
            <person name="Alikhan N.F."/>
            <person name="Baker D."/>
            <person name="Gharbi K."/>
            <person name="Hall N."/>
            <person name="Watson M."/>
            <person name="Adriaenssens E.M."/>
            <person name="Foster-Nyarko E."/>
            <person name="Jarju S."/>
            <person name="Secka A."/>
            <person name="Antonio M."/>
            <person name="Oren A."/>
            <person name="Chaudhuri R.R."/>
            <person name="La Ragione R."/>
            <person name="Hildebrand F."/>
            <person name="Pallen M.J."/>
        </authorList>
    </citation>
    <scope>NUCLEOTIDE SEQUENCE</scope>
    <source>
        <strain evidence="2">C6-149</strain>
    </source>
</reference>
<keyword evidence="1" id="KW-1133">Transmembrane helix</keyword>
<feature type="transmembrane region" description="Helical" evidence="1">
    <location>
        <begin position="356"/>
        <end position="376"/>
    </location>
</feature>
<feature type="transmembrane region" description="Helical" evidence="1">
    <location>
        <begin position="167"/>
        <end position="196"/>
    </location>
</feature>
<feature type="transmembrane region" description="Helical" evidence="1">
    <location>
        <begin position="202"/>
        <end position="220"/>
    </location>
</feature>
<evidence type="ECO:0000313" key="2">
    <source>
        <dbReference type="EMBL" id="MBO8441234.1"/>
    </source>
</evidence>
<reference evidence="2" key="1">
    <citation type="submission" date="2020-10" db="EMBL/GenBank/DDBJ databases">
        <authorList>
            <person name="Gilroy R."/>
        </authorList>
    </citation>
    <scope>NUCLEOTIDE SEQUENCE</scope>
    <source>
        <strain evidence="2">C6-149</strain>
    </source>
</reference>
<dbReference type="AlphaFoldDB" id="A0A9D9E9M0"/>
<feature type="transmembrane region" description="Helical" evidence="1">
    <location>
        <begin position="255"/>
        <end position="277"/>
    </location>
</feature>
<name>A0A9D9E9M0_9LACO</name>
<evidence type="ECO:0000313" key="3">
    <source>
        <dbReference type="Proteomes" id="UP000823614"/>
    </source>
</evidence>
<organism evidence="2 3">
    <name type="scientific">Candidatus Gallilactobacillus intestinavium</name>
    <dbReference type="NCBI Taxonomy" id="2840838"/>
    <lineage>
        <taxon>Bacteria</taxon>
        <taxon>Bacillati</taxon>
        <taxon>Bacillota</taxon>
        <taxon>Bacilli</taxon>
        <taxon>Lactobacillales</taxon>
        <taxon>Lactobacillaceae</taxon>
        <taxon>Lactobacillaceae incertae sedis</taxon>
        <taxon>Candidatus Gallilactobacillus</taxon>
    </lineage>
</organism>
<dbReference type="Proteomes" id="UP000823614">
    <property type="component" value="Unassembled WGS sequence"/>
</dbReference>
<proteinExistence type="predicted"/>
<gene>
    <name evidence="2" type="ORF">IAA89_02170</name>
</gene>
<keyword evidence="1" id="KW-0472">Membrane</keyword>
<feature type="transmembrane region" description="Helical" evidence="1">
    <location>
        <begin position="319"/>
        <end position="336"/>
    </location>
</feature>
<evidence type="ECO:0008006" key="4">
    <source>
        <dbReference type="Google" id="ProtNLM"/>
    </source>
</evidence>
<feature type="transmembrane region" description="Helical" evidence="1">
    <location>
        <begin position="83"/>
        <end position="104"/>
    </location>
</feature>
<accession>A0A9D9E9M0</accession>
<feature type="transmembrane region" description="Helical" evidence="1">
    <location>
        <begin position="12"/>
        <end position="30"/>
    </location>
</feature>
<dbReference type="EMBL" id="JADIMP010000040">
    <property type="protein sequence ID" value="MBO8441234.1"/>
    <property type="molecule type" value="Genomic_DNA"/>
</dbReference>
<comment type="caution">
    <text evidence="2">The sequence shown here is derived from an EMBL/GenBank/DDBJ whole genome shotgun (WGS) entry which is preliminary data.</text>
</comment>
<protein>
    <recommendedName>
        <fullName evidence="4">Glycosyltransferase RgtA/B/C/D-like domain-containing protein</fullName>
    </recommendedName>
</protein>
<keyword evidence="1" id="KW-0812">Transmembrane</keyword>
<sequence>MKKDLMGKRKIYYVLYTISIALLFLWALRIDLVNMDDTFTLRMLQHPIPEIIKLDSLDVHPPLYYIILKIFFDITFISHASPYVQIIVGRLFNVLIFFITLVVMKIILNKLSNRRFSIAFLSLVILFPTVLWHTTDIRMYGLSAFFISCELNAIINYNRNQKLKDIILATIFAALGAWTHYFTAVIAGLLLFYNFIMEKHKRLSYCISGLAFFSLFIPWLKISMSQISSVKHSYWIKNQIGEYFNAFVYQKLGRIFGSGFSFCFSILFISCLIYIAIKTLKNFGLEFKKYYMMVSVCLYGTILLGIILSVLIRPIFLGRYVYGISLIYFIMTLPLVNEFIVDGIMSRKDKLFKYGIILLISIGSILNMLFGIFYDLRGIKIYQEMESVERSSNKVIVVDHYKSRDVPLMNSFLVQNKTFVIKDYTKISDTGTCQSRELFRSIYPNIKSKQ</sequence>
<evidence type="ECO:0000256" key="1">
    <source>
        <dbReference type="SAM" id="Phobius"/>
    </source>
</evidence>